<evidence type="ECO:0000313" key="4">
    <source>
        <dbReference type="Proteomes" id="UP000008022"/>
    </source>
</evidence>
<keyword evidence="1" id="KW-0479">Metal-binding</keyword>
<keyword evidence="4" id="KW-1185">Reference proteome</keyword>
<sequence length="376" mass="41283">MQAQDVKNVFCMKGGQGESSYLKNSKAQLRNLQMMLYALEETLDTIPIPPRGPGKLLLLTAADLGCSCGRNSHVVADAIVQHMTKLCRASVSTAATATAYPEFCFYFSDLPSNDFNTLFSLLPPHAASSGDGSGRRYFAAAVPGSFHDRLFPERSIDVLDEVADTRSPAYNKGKVFVQGSSEETGAAFRRQFQSDMARFLRCRAAELKPGGAMFLVFVGCPSSAGPTDQGRSFNLLGTMFEESWRDLVDEGLIDGGSMDSFNIPSYAAMLEEFREAVDADGSFAVNRLEHVMGSRLAVDDDPHDRRVVGRRVANNQRSIFGPLVEAHISRALADKLFVRMERRTRELADELGDEMGSTSTSCARFHSSDDIYITVY</sequence>
<reference evidence="4" key="1">
    <citation type="submission" date="2013-06" db="EMBL/GenBank/DDBJ databases">
        <authorList>
            <person name="Zhao Q."/>
        </authorList>
    </citation>
    <scope>NUCLEOTIDE SEQUENCE</scope>
    <source>
        <strain evidence="4">cv. W1943</strain>
    </source>
</reference>
<dbReference type="Gramene" id="ORUFI06G13630.1">
    <property type="protein sequence ID" value="ORUFI06G13630.1"/>
    <property type="gene ID" value="ORUFI06G13630"/>
</dbReference>
<dbReference type="InterPro" id="IPR005299">
    <property type="entry name" value="MeTrfase_7"/>
</dbReference>
<dbReference type="OMA" id="KLFVRME"/>
<name>A0A0E0PX49_ORYRU</name>
<evidence type="ECO:0000256" key="1">
    <source>
        <dbReference type="ARBA" id="ARBA00022723"/>
    </source>
</evidence>
<dbReference type="SUPFAM" id="SSF53335">
    <property type="entry name" value="S-adenosyl-L-methionine-dependent methyltransferases"/>
    <property type="match status" value="1"/>
</dbReference>
<dbReference type="Proteomes" id="UP000008022">
    <property type="component" value="Unassembled WGS sequence"/>
</dbReference>
<dbReference type="InterPro" id="IPR029063">
    <property type="entry name" value="SAM-dependent_MTases_sf"/>
</dbReference>
<dbReference type="Gene3D" id="1.10.1200.270">
    <property type="entry name" value="Methyltransferase, alpha-helical capping domain"/>
    <property type="match status" value="1"/>
</dbReference>
<dbReference type="HOGENOM" id="CLU_019628_1_1_1"/>
<proteinExistence type="predicted"/>
<organism evidence="3 4">
    <name type="scientific">Oryza rufipogon</name>
    <name type="common">Brownbeard rice</name>
    <name type="synonym">Asian wild rice</name>
    <dbReference type="NCBI Taxonomy" id="4529"/>
    <lineage>
        <taxon>Eukaryota</taxon>
        <taxon>Viridiplantae</taxon>
        <taxon>Streptophyta</taxon>
        <taxon>Embryophyta</taxon>
        <taxon>Tracheophyta</taxon>
        <taxon>Spermatophyta</taxon>
        <taxon>Magnoliopsida</taxon>
        <taxon>Liliopsida</taxon>
        <taxon>Poales</taxon>
        <taxon>Poaceae</taxon>
        <taxon>BOP clade</taxon>
        <taxon>Oryzoideae</taxon>
        <taxon>Oryzeae</taxon>
        <taxon>Oryzinae</taxon>
        <taxon>Oryza</taxon>
    </lineage>
</organism>
<dbReference type="FunFam" id="1.10.1200.270:FF:000008">
    <property type="entry name" value="OSJNBa0087O24.14 protein"/>
    <property type="match status" value="1"/>
</dbReference>
<dbReference type="InterPro" id="IPR042086">
    <property type="entry name" value="MeTrfase_capping"/>
</dbReference>
<keyword evidence="2" id="KW-0460">Magnesium</keyword>
<evidence type="ECO:0000313" key="3">
    <source>
        <dbReference type="EnsemblPlants" id="ORUFI06G13630.1"/>
    </source>
</evidence>
<protein>
    <recommendedName>
        <fullName evidence="5">Jasmonate O-methyltransferase</fullName>
    </recommendedName>
</protein>
<dbReference type="Pfam" id="PF03492">
    <property type="entry name" value="Methyltransf_7"/>
    <property type="match status" value="1"/>
</dbReference>
<dbReference type="GO" id="GO:0046872">
    <property type="term" value="F:metal ion binding"/>
    <property type="evidence" value="ECO:0007669"/>
    <property type="project" value="UniProtKB-KW"/>
</dbReference>
<dbReference type="EnsemblPlants" id="ORUFI06G13630.1">
    <property type="protein sequence ID" value="ORUFI06G13630.1"/>
    <property type="gene ID" value="ORUFI06G13630"/>
</dbReference>
<dbReference type="GO" id="GO:0008168">
    <property type="term" value="F:methyltransferase activity"/>
    <property type="evidence" value="ECO:0007669"/>
    <property type="project" value="InterPro"/>
</dbReference>
<accession>A0A0E0PX49</accession>
<evidence type="ECO:0008006" key="5">
    <source>
        <dbReference type="Google" id="ProtNLM"/>
    </source>
</evidence>
<dbReference type="eggNOG" id="ENOG502QQYU">
    <property type="taxonomic scope" value="Eukaryota"/>
</dbReference>
<reference evidence="3" key="2">
    <citation type="submission" date="2015-06" db="UniProtKB">
        <authorList>
            <consortium name="EnsemblPlants"/>
        </authorList>
    </citation>
    <scope>IDENTIFICATION</scope>
</reference>
<dbReference type="AlphaFoldDB" id="A0A0E0PX49"/>
<dbReference type="Gene3D" id="3.40.50.150">
    <property type="entry name" value="Vaccinia Virus protein VP39"/>
    <property type="match status" value="1"/>
</dbReference>
<dbReference type="PANTHER" id="PTHR31009">
    <property type="entry name" value="S-ADENOSYL-L-METHIONINE:CARBOXYL METHYLTRANSFERASE FAMILY PROTEIN"/>
    <property type="match status" value="1"/>
</dbReference>
<evidence type="ECO:0000256" key="2">
    <source>
        <dbReference type="ARBA" id="ARBA00022842"/>
    </source>
</evidence>